<comment type="caution">
    <text evidence="2">The sequence shown here is derived from an EMBL/GenBank/DDBJ whole genome shotgun (WGS) entry which is preliminary data.</text>
</comment>
<accession>A0A4S8QMP6</accession>
<gene>
    <name evidence="2" type="ORF">BGAL_0571g00060</name>
</gene>
<evidence type="ECO:0000256" key="1">
    <source>
        <dbReference type="SAM" id="MobiDB-lite"/>
    </source>
</evidence>
<dbReference type="OrthoDB" id="3533179at2759"/>
<evidence type="ECO:0000313" key="2">
    <source>
        <dbReference type="EMBL" id="THV44832.1"/>
    </source>
</evidence>
<sequence>MECRTPTDDPMDLDNDPKVNRESQAVKPRKIEYPKEIADMRVLYIANTGKYAARFRGARPFEGFGLPGDGLIVKPMRDSTTYHHANTSSNGIDIMLVVLRQHLSFHLELCIPEDKITNEEAEVYKVAWMNLGENKTHDWDIKRKLFSSVHGISDLQFEDIMQKKFSFEDVLAHPKLQNLFRGAHFDIASHIMLRKYPDEPDSVFARAIAEPDSLRLFNELRWDGAKELDVFINRHFKSVGYGRERRIYFAAKPWFFKVLYEPQMIMRSISELRNFEMGGVVTSELKDTGGKILHNTEKHVYALCAVVRLGNGNDIQDDVRTYHPVGREVIPLGEPKEFAAKAEYKRLGKRWSIRDGGRYMLFYARITPQPTPLPDNYFDDDAPEFEPRYSWDTSDVDVTDADQQNRSALEKTSSSTPKSSSNSEQFGFRSEPPKFGPSTDGRVPMFGPISPMPMFGPRSGSELPWFGSNFQAPKFGSSTQASVSGSRSQESAINARTSPKMTPTSSSAGTHRSRNPKRRDHDGMMYDDADHGENNDSYQSSKSGDPGLESIATSVEKLVMTREIVTRRTQRYHRLAVLQIDGEIIHSVVVGDLRVGDSGLPMKGWDLLQSKIVEIKDRIRESMNPIGINGFGDMVEVKERLMGWILVDD</sequence>
<feature type="compositionally biased region" description="Low complexity" evidence="1">
    <location>
        <begin position="411"/>
        <end position="423"/>
    </location>
</feature>
<reference evidence="2 3" key="1">
    <citation type="submission" date="2017-12" db="EMBL/GenBank/DDBJ databases">
        <title>Comparative genomics of Botrytis spp.</title>
        <authorList>
            <person name="Valero-Jimenez C.A."/>
            <person name="Tapia P."/>
            <person name="Veloso J."/>
            <person name="Silva-Moreno E."/>
            <person name="Staats M."/>
            <person name="Valdes J.H."/>
            <person name="Van Kan J.A.L."/>
        </authorList>
    </citation>
    <scope>NUCLEOTIDE SEQUENCE [LARGE SCALE GENOMIC DNA]</scope>
    <source>
        <strain evidence="2 3">MUCL435</strain>
    </source>
</reference>
<dbReference type="Proteomes" id="UP000308671">
    <property type="component" value="Unassembled WGS sequence"/>
</dbReference>
<dbReference type="AlphaFoldDB" id="A0A4S8QMP6"/>
<evidence type="ECO:0000313" key="3">
    <source>
        <dbReference type="Proteomes" id="UP000308671"/>
    </source>
</evidence>
<dbReference type="EMBL" id="PQXL01000570">
    <property type="protein sequence ID" value="THV44832.1"/>
    <property type="molecule type" value="Genomic_DNA"/>
</dbReference>
<proteinExistence type="predicted"/>
<feature type="region of interest" description="Disordered" evidence="1">
    <location>
        <begin position="476"/>
        <end position="547"/>
    </location>
</feature>
<name>A0A4S8QMP6_9HELO</name>
<feature type="compositionally biased region" description="Polar residues" evidence="1">
    <location>
        <begin position="476"/>
        <end position="510"/>
    </location>
</feature>
<organism evidence="2 3">
    <name type="scientific">Botrytis galanthina</name>
    <dbReference type="NCBI Taxonomy" id="278940"/>
    <lineage>
        <taxon>Eukaryota</taxon>
        <taxon>Fungi</taxon>
        <taxon>Dikarya</taxon>
        <taxon>Ascomycota</taxon>
        <taxon>Pezizomycotina</taxon>
        <taxon>Leotiomycetes</taxon>
        <taxon>Helotiales</taxon>
        <taxon>Sclerotiniaceae</taxon>
        <taxon>Botrytis</taxon>
    </lineage>
</organism>
<keyword evidence="3" id="KW-1185">Reference proteome</keyword>
<protein>
    <submittedName>
        <fullName evidence="2">Uncharacterized protein</fullName>
    </submittedName>
</protein>
<feature type="region of interest" description="Disordered" evidence="1">
    <location>
        <begin position="403"/>
        <end position="455"/>
    </location>
</feature>
<feature type="region of interest" description="Disordered" evidence="1">
    <location>
        <begin position="1"/>
        <end position="25"/>
    </location>
</feature>
<feature type="compositionally biased region" description="Basic and acidic residues" evidence="1">
    <location>
        <begin position="519"/>
        <end position="534"/>
    </location>
</feature>